<feature type="signal peptide" evidence="2">
    <location>
        <begin position="1"/>
        <end position="25"/>
    </location>
</feature>
<accession>A0ABW5L7G0</accession>
<evidence type="ECO:0000313" key="4">
    <source>
        <dbReference type="EMBL" id="MFD2556210.1"/>
    </source>
</evidence>
<keyword evidence="5" id="KW-1185">Reference proteome</keyword>
<comment type="similarity">
    <text evidence="1">Belongs to the glycosyl hydrolase 16 family.</text>
</comment>
<dbReference type="PROSITE" id="PS51762">
    <property type="entry name" value="GH16_2"/>
    <property type="match status" value="1"/>
</dbReference>
<protein>
    <submittedName>
        <fullName evidence="4">Glycoside hydrolase family 16 protein</fullName>
    </submittedName>
</protein>
<evidence type="ECO:0000256" key="2">
    <source>
        <dbReference type="SAM" id="SignalP"/>
    </source>
</evidence>
<evidence type="ECO:0000259" key="3">
    <source>
        <dbReference type="PROSITE" id="PS51762"/>
    </source>
</evidence>
<dbReference type="SUPFAM" id="SSF49899">
    <property type="entry name" value="Concanavalin A-like lectins/glucanases"/>
    <property type="match status" value="1"/>
</dbReference>
<name>A0ABW5L7G0_9SPHI</name>
<keyword evidence="4" id="KW-0378">Hydrolase</keyword>
<dbReference type="InterPro" id="IPR013320">
    <property type="entry name" value="ConA-like_dom_sf"/>
</dbReference>
<dbReference type="EMBL" id="JBHULD010000018">
    <property type="protein sequence ID" value="MFD2556210.1"/>
    <property type="molecule type" value="Genomic_DNA"/>
</dbReference>
<organism evidence="4 5">
    <name type="scientific">Sphingobacterium tabacisoli</name>
    <dbReference type="NCBI Taxonomy" id="2044855"/>
    <lineage>
        <taxon>Bacteria</taxon>
        <taxon>Pseudomonadati</taxon>
        <taxon>Bacteroidota</taxon>
        <taxon>Sphingobacteriia</taxon>
        <taxon>Sphingobacteriales</taxon>
        <taxon>Sphingobacteriaceae</taxon>
        <taxon>Sphingobacterium</taxon>
    </lineage>
</organism>
<dbReference type="CDD" id="cd00413">
    <property type="entry name" value="Glyco_hydrolase_16"/>
    <property type="match status" value="1"/>
</dbReference>
<evidence type="ECO:0000313" key="5">
    <source>
        <dbReference type="Proteomes" id="UP001597440"/>
    </source>
</evidence>
<proteinExistence type="inferred from homology"/>
<reference evidence="5" key="1">
    <citation type="journal article" date="2019" name="Int. J. Syst. Evol. Microbiol.">
        <title>The Global Catalogue of Microorganisms (GCM) 10K type strain sequencing project: providing services to taxonomists for standard genome sequencing and annotation.</title>
        <authorList>
            <consortium name="The Broad Institute Genomics Platform"/>
            <consortium name="The Broad Institute Genome Sequencing Center for Infectious Disease"/>
            <person name="Wu L."/>
            <person name="Ma J."/>
        </authorList>
    </citation>
    <scope>NUCLEOTIDE SEQUENCE [LARGE SCALE GENOMIC DNA]</scope>
    <source>
        <strain evidence="5">KCTC 52298</strain>
    </source>
</reference>
<dbReference type="Gene3D" id="2.60.120.200">
    <property type="match status" value="1"/>
</dbReference>
<comment type="caution">
    <text evidence="4">The sequence shown here is derived from an EMBL/GenBank/DDBJ whole genome shotgun (WGS) entry which is preliminary data.</text>
</comment>
<dbReference type="InterPro" id="IPR000757">
    <property type="entry name" value="Beta-glucanase-like"/>
</dbReference>
<dbReference type="Proteomes" id="UP001597440">
    <property type="component" value="Unassembled WGS sequence"/>
</dbReference>
<sequence length="252" mass="28679">MGNKNRVFYLFAVVLLFINCSSSSSDIDPPVVPTDRVIQFSGIDWVVRASKEKKEGPGPNLFSASDKNVWIDDKGRLHLKVRQEGGYWYCSGITSRHSFGYGKYTFYVNSDITTLDKNVVAGLFTYLNDEEEIDIEFSKWSIANNQNSQFASQPSTVVGNKERFDILPGIGQTTHSFDWQTKRILFKSSYKDDHGGEQVIHQWNYEGGHVPTMKEEKLKLNLWLFKGQMPSDLKDQEIVIDSVRFTAAQVSV</sequence>
<feature type="domain" description="GH16" evidence="3">
    <location>
        <begin position="22"/>
        <end position="251"/>
    </location>
</feature>
<gene>
    <name evidence="4" type="ORF">ACFSQW_17585</name>
</gene>
<evidence type="ECO:0000256" key="1">
    <source>
        <dbReference type="ARBA" id="ARBA00006865"/>
    </source>
</evidence>
<keyword evidence="2" id="KW-0732">Signal</keyword>
<dbReference type="GO" id="GO:0016787">
    <property type="term" value="F:hydrolase activity"/>
    <property type="evidence" value="ECO:0007669"/>
    <property type="project" value="UniProtKB-KW"/>
</dbReference>
<feature type="chain" id="PRO_5045812171" evidence="2">
    <location>
        <begin position="26"/>
        <end position="252"/>
    </location>
</feature>
<dbReference type="RefSeq" id="WP_210352721.1">
    <property type="nucleotide sequence ID" value="NZ_JAEQMU010000001.1"/>
</dbReference>